<sequence>MQVIGESEFST</sequence>
<name>A0A2P2PHU6_RHIMU</name>
<evidence type="ECO:0000313" key="1">
    <source>
        <dbReference type="EMBL" id="MBX54237.1"/>
    </source>
</evidence>
<dbReference type="EMBL" id="GGEC01073753">
    <property type="protein sequence ID" value="MBX54237.1"/>
    <property type="molecule type" value="Transcribed_RNA"/>
</dbReference>
<reference evidence="1" key="1">
    <citation type="submission" date="2018-02" db="EMBL/GenBank/DDBJ databases">
        <title>Rhizophora mucronata_Transcriptome.</title>
        <authorList>
            <person name="Meera S.P."/>
            <person name="Sreeshan A."/>
            <person name="Augustine A."/>
        </authorList>
    </citation>
    <scope>NUCLEOTIDE SEQUENCE</scope>
    <source>
        <tissue evidence="1">Leaf</tissue>
    </source>
</reference>
<organism evidence="1">
    <name type="scientific">Rhizophora mucronata</name>
    <name type="common">Asiatic mangrove</name>
    <dbReference type="NCBI Taxonomy" id="61149"/>
    <lineage>
        <taxon>Eukaryota</taxon>
        <taxon>Viridiplantae</taxon>
        <taxon>Streptophyta</taxon>
        <taxon>Embryophyta</taxon>
        <taxon>Tracheophyta</taxon>
        <taxon>Spermatophyta</taxon>
        <taxon>Magnoliopsida</taxon>
        <taxon>eudicotyledons</taxon>
        <taxon>Gunneridae</taxon>
        <taxon>Pentapetalae</taxon>
        <taxon>rosids</taxon>
        <taxon>fabids</taxon>
        <taxon>Malpighiales</taxon>
        <taxon>Rhizophoraceae</taxon>
        <taxon>Rhizophora</taxon>
    </lineage>
</organism>
<protein>
    <submittedName>
        <fullName evidence="1">Uncharacterized protein</fullName>
    </submittedName>
</protein>
<accession>A0A2P2PHU6</accession>
<proteinExistence type="predicted"/>